<keyword evidence="1" id="KW-0175">Coiled coil</keyword>
<evidence type="ECO:0000313" key="3">
    <source>
        <dbReference type="EMBL" id="KXS15477.1"/>
    </source>
</evidence>
<accession>A0A139AFB7</accession>
<feature type="coiled-coil region" evidence="1">
    <location>
        <begin position="126"/>
        <end position="153"/>
    </location>
</feature>
<dbReference type="Proteomes" id="UP000070544">
    <property type="component" value="Unassembled WGS sequence"/>
</dbReference>
<dbReference type="EMBL" id="KQ965762">
    <property type="protein sequence ID" value="KXS15477.1"/>
    <property type="molecule type" value="Genomic_DNA"/>
</dbReference>
<protein>
    <submittedName>
        <fullName evidence="3">Uncharacterized protein</fullName>
    </submittedName>
</protein>
<keyword evidence="4" id="KW-1185">Reference proteome</keyword>
<feature type="region of interest" description="Disordered" evidence="2">
    <location>
        <begin position="1"/>
        <end position="44"/>
    </location>
</feature>
<sequence length="157" mass="17758">MDPPEDVGSRVHFSTEPPDVRLYSLPSTDSSKSSQQSANRTLSVAVSTAPELNDVAETSHSGLDILEQYDLQGYSSGSFYNDQRGRESMSQTDTSSLQQLNDLCVLANAGIACWRKQFQANCSNTRKTLDVMHDFEEKRLQRLEKRMETLMRMDWRG</sequence>
<dbReference type="AlphaFoldDB" id="A0A139AFB7"/>
<proteinExistence type="predicted"/>
<organism evidence="3 4">
    <name type="scientific">Gonapodya prolifera (strain JEL478)</name>
    <name type="common">Monoblepharis prolifera</name>
    <dbReference type="NCBI Taxonomy" id="1344416"/>
    <lineage>
        <taxon>Eukaryota</taxon>
        <taxon>Fungi</taxon>
        <taxon>Fungi incertae sedis</taxon>
        <taxon>Chytridiomycota</taxon>
        <taxon>Chytridiomycota incertae sedis</taxon>
        <taxon>Monoblepharidomycetes</taxon>
        <taxon>Monoblepharidales</taxon>
        <taxon>Gonapodyaceae</taxon>
        <taxon>Gonapodya</taxon>
    </lineage>
</organism>
<reference evidence="3 4" key="1">
    <citation type="journal article" date="2015" name="Genome Biol. Evol.">
        <title>Phylogenomic analyses indicate that early fungi evolved digesting cell walls of algal ancestors of land plants.</title>
        <authorList>
            <person name="Chang Y."/>
            <person name="Wang S."/>
            <person name="Sekimoto S."/>
            <person name="Aerts A.L."/>
            <person name="Choi C."/>
            <person name="Clum A."/>
            <person name="LaButti K.M."/>
            <person name="Lindquist E.A."/>
            <person name="Yee Ngan C."/>
            <person name="Ohm R.A."/>
            <person name="Salamov A.A."/>
            <person name="Grigoriev I.V."/>
            <person name="Spatafora J.W."/>
            <person name="Berbee M.L."/>
        </authorList>
    </citation>
    <scope>NUCLEOTIDE SEQUENCE [LARGE SCALE GENOMIC DNA]</scope>
    <source>
        <strain evidence="3 4">JEL478</strain>
    </source>
</reference>
<feature type="compositionally biased region" description="Low complexity" evidence="2">
    <location>
        <begin position="24"/>
        <end position="37"/>
    </location>
</feature>
<gene>
    <name evidence="3" type="ORF">M427DRAFT_44523</name>
</gene>
<evidence type="ECO:0000256" key="1">
    <source>
        <dbReference type="SAM" id="Coils"/>
    </source>
</evidence>
<name>A0A139AFB7_GONPJ</name>
<evidence type="ECO:0000313" key="4">
    <source>
        <dbReference type="Proteomes" id="UP000070544"/>
    </source>
</evidence>
<evidence type="ECO:0000256" key="2">
    <source>
        <dbReference type="SAM" id="MobiDB-lite"/>
    </source>
</evidence>